<dbReference type="GO" id="GO:0003677">
    <property type="term" value="F:DNA binding"/>
    <property type="evidence" value="ECO:0007669"/>
    <property type="project" value="TreeGrafter"/>
</dbReference>
<dbReference type="GO" id="GO:0042802">
    <property type="term" value="F:identical protein binding"/>
    <property type="evidence" value="ECO:0007669"/>
    <property type="project" value="EnsemblFungi"/>
</dbReference>
<dbReference type="GeneID" id="34517560"/>
<keyword evidence="3" id="KW-0805">Transcription regulation</keyword>
<feature type="compositionally biased region" description="Polar residues" evidence="8">
    <location>
        <begin position="204"/>
        <end position="224"/>
    </location>
</feature>
<dbReference type="InterPro" id="IPR003228">
    <property type="entry name" value="TFIID_TAF12_dom"/>
</dbReference>
<feature type="compositionally biased region" description="Low complexity" evidence="8">
    <location>
        <begin position="280"/>
        <end position="322"/>
    </location>
</feature>
<feature type="region of interest" description="Disordered" evidence="8">
    <location>
        <begin position="1"/>
        <end position="26"/>
    </location>
</feature>
<accession>W6MQI4</accession>
<dbReference type="GO" id="GO:0003682">
    <property type="term" value="F:chromatin binding"/>
    <property type="evidence" value="ECO:0007669"/>
    <property type="project" value="EnsemblFungi"/>
</dbReference>
<feature type="region of interest" description="Disordered" evidence="8">
    <location>
        <begin position="73"/>
        <end position="119"/>
    </location>
</feature>
<dbReference type="GO" id="GO:0060090">
    <property type="term" value="F:molecular adaptor activity"/>
    <property type="evidence" value="ECO:0007669"/>
    <property type="project" value="EnsemblFungi"/>
</dbReference>
<dbReference type="PANTHER" id="PTHR12264:SF21">
    <property type="entry name" value="TRANSCRIPTION INITIATION FACTOR TFIID SUBUNIT 12"/>
    <property type="match status" value="1"/>
</dbReference>
<dbReference type="Pfam" id="PF03847">
    <property type="entry name" value="TFIID_20kDa"/>
    <property type="match status" value="1"/>
</dbReference>
<dbReference type="CDD" id="cd07981">
    <property type="entry name" value="HFD_TAF12"/>
    <property type="match status" value="1"/>
</dbReference>
<comment type="subcellular location">
    <subcellularLocation>
        <location evidence="1">Nucleus</location>
    </subcellularLocation>
</comment>
<dbReference type="Proteomes" id="UP000019384">
    <property type="component" value="Unassembled WGS sequence"/>
</dbReference>
<evidence type="ECO:0000256" key="7">
    <source>
        <dbReference type="ARBA" id="ARBA00093657"/>
    </source>
</evidence>
<dbReference type="GO" id="GO:0005669">
    <property type="term" value="C:transcription factor TFIID complex"/>
    <property type="evidence" value="ECO:0007669"/>
    <property type="project" value="EnsemblFungi"/>
</dbReference>
<evidence type="ECO:0000313" key="11">
    <source>
        <dbReference type="Proteomes" id="UP000019384"/>
    </source>
</evidence>
<feature type="compositionally biased region" description="Polar residues" evidence="8">
    <location>
        <begin position="342"/>
        <end position="355"/>
    </location>
</feature>
<comment type="similarity">
    <text evidence="2">Belongs to the TAF12 family.</text>
</comment>
<evidence type="ECO:0000256" key="3">
    <source>
        <dbReference type="ARBA" id="ARBA00023015"/>
    </source>
</evidence>
<dbReference type="SUPFAM" id="SSF47113">
    <property type="entry name" value="Histone-fold"/>
    <property type="match status" value="1"/>
</dbReference>
<feature type="region of interest" description="Disordered" evidence="8">
    <location>
        <begin position="280"/>
        <end position="358"/>
    </location>
</feature>
<dbReference type="Gene3D" id="1.10.20.10">
    <property type="entry name" value="Histone, subunit A"/>
    <property type="match status" value="1"/>
</dbReference>
<proteinExistence type="inferred from homology"/>
<dbReference type="FunFam" id="1.10.20.10:FF:000011">
    <property type="entry name" value="Transcription initiation factor TFIID subunit 12"/>
    <property type="match status" value="1"/>
</dbReference>
<dbReference type="EMBL" id="HG793125">
    <property type="protein sequence ID" value="CDK24155.1"/>
    <property type="molecule type" value="Genomic_DNA"/>
</dbReference>
<keyword evidence="4" id="KW-0804">Transcription</keyword>
<evidence type="ECO:0000256" key="6">
    <source>
        <dbReference type="ARBA" id="ARBA00075089"/>
    </source>
</evidence>
<reference evidence="10" key="1">
    <citation type="submission" date="2013-12" db="EMBL/GenBank/DDBJ databases">
        <authorList>
            <person name="Genoscope - CEA"/>
        </authorList>
    </citation>
    <scope>NUCLEOTIDE SEQUENCE</scope>
    <source>
        <strain evidence="10">CBS 1993</strain>
    </source>
</reference>
<dbReference type="STRING" id="1382522.W6MQI4"/>
<organism evidence="10 11">
    <name type="scientific">Kuraishia capsulata CBS 1993</name>
    <dbReference type="NCBI Taxonomy" id="1382522"/>
    <lineage>
        <taxon>Eukaryota</taxon>
        <taxon>Fungi</taxon>
        <taxon>Dikarya</taxon>
        <taxon>Ascomycota</taxon>
        <taxon>Saccharomycotina</taxon>
        <taxon>Pichiomycetes</taxon>
        <taxon>Pichiales</taxon>
        <taxon>Pichiaceae</taxon>
        <taxon>Kuraishia</taxon>
    </lineage>
</organism>
<feature type="compositionally biased region" description="Polar residues" evidence="8">
    <location>
        <begin position="323"/>
        <end position="332"/>
    </location>
</feature>
<dbReference type="GO" id="GO:0061629">
    <property type="term" value="F:RNA polymerase II-specific DNA-binding transcription factor binding"/>
    <property type="evidence" value="ECO:0007669"/>
    <property type="project" value="EnsemblFungi"/>
</dbReference>
<dbReference type="OrthoDB" id="2193432at2759"/>
<evidence type="ECO:0000256" key="8">
    <source>
        <dbReference type="SAM" id="MobiDB-lite"/>
    </source>
</evidence>
<dbReference type="InterPro" id="IPR037794">
    <property type="entry name" value="TAF12"/>
</dbReference>
<feature type="domain" description="Transcription initiation factor TFIID subunit 12" evidence="9">
    <location>
        <begin position="449"/>
        <end position="520"/>
    </location>
</feature>
<evidence type="ECO:0000259" key="9">
    <source>
        <dbReference type="Pfam" id="PF03847"/>
    </source>
</evidence>
<dbReference type="GO" id="GO:0017025">
    <property type="term" value="F:TBP-class protein binding"/>
    <property type="evidence" value="ECO:0007669"/>
    <property type="project" value="EnsemblFungi"/>
</dbReference>
<evidence type="ECO:0000256" key="1">
    <source>
        <dbReference type="ARBA" id="ARBA00004123"/>
    </source>
</evidence>
<gene>
    <name evidence="10" type="ORF">KUCA_T00000115001</name>
</gene>
<feature type="compositionally biased region" description="Low complexity" evidence="8">
    <location>
        <begin position="73"/>
        <end position="91"/>
    </location>
</feature>
<reference evidence="10" key="2">
    <citation type="submission" date="2014-02" db="EMBL/GenBank/DDBJ databases">
        <title>Complete DNA sequence of /Kuraishia capsulata/ illustrates novel genomic features among budding yeasts (/Saccharomycotina/).</title>
        <authorList>
            <person name="Morales L."/>
            <person name="Noel B."/>
            <person name="Porcel B."/>
            <person name="Marcet-Houben M."/>
            <person name="Hullo M-F."/>
            <person name="Sacerdot C."/>
            <person name="Tekaia F."/>
            <person name="Leh-Louis V."/>
            <person name="Despons L."/>
            <person name="Khanna V."/>
            <person name="Aury J-M."/>
            <person name="Barbe V."/>
            <person name="Couloux A."/>
            <person name="Labadie K."/>
            <person name="Pelletier E."/>
            <person name="Souciet J-L."/>
            <person name="Boekhout T."/>
            <person name="Gabaldon T."/>
            <person name="Wincker P."/>
            <person name="Dujon B."/>
        </authorList>
    </citation>
    <scope>NUCLEOTIDE SEQUENCE</scope>
    <source>
        <strain evidence="10">CBS 1993</strain>
    </source>
</reference>
<dbReference type="PANTHER" id="PTHR12264">
    <property type="entry name" value="TRANSCRIPTION INITIATION FACTOR TFIID SUBUNIT 12"/>
    <property type="match status" value="1"/>
</dbReference>
<protein>
    <recommendedName>
        <fullName evidence="6">TBP-associated factor 12</fullName>
    </recommendedName>
    <alternativeName>
        <fullName evidence="7">Transcription initiation factor TFIID subunit 12</fullName>
    </alternativeName>
</protein>
<dbReference type="AlphaFoldDB" id="W6MQI4"/>
<feature type="compositionally biased region" description="Polar residues" evidence="8">
    <location>
        <begin position="97"/>
        <end position="113"/>
    </location>
</feature>
<keyword evidence="5" id="KW-0539">Nucleus</keyword>
<evidence type="ECO:0000256" key="4">
    <source>
        <dbReference type="ARBA" id="ARBA00023163"/>
    </source>
</evidence>
<dbReference type="GO" id="GO:0045944">
    <property type="term" value="P:positive regulation of transcription by RNA polymerase II"/>
    <property type="evidence" value="ECO:0007669"/>
    <property type="project" value="EnsemblFungi"/>
</dbReference>
<dbReference type="InterPro" id="IPR009072">
    <property type="entry name" value="Histone-fold"/>
</dbReference>
<keyword evidence="11" id="KW-1185">Reference proteome</keyword>
<evidence type="ECO:0000256" key="2">
    <source>
        <dbReference type="ARBA" id="ARBA00007530"/>
    </source>
</evidence>
<evidence type="ECO:0000256" key="5">
    <source>
        <dbReference type="ARBA" id="ARBA00023242"/>
    </source>
</evidence>
<dbReference type="GO" id="GO:0006325">
    <property type="term" value="P:chromatin organization"/>
    <property type="evidence" value="ECO:0007669"/>
    <property type="project" value="EnsemblFungi"/>
</dbReference>
<dbReference type="GO" id="GO:0000124">
    <property type="term" value="C:SAGA complex"/>
    <property type="evidence" value="ECO:0007669"/>
    <property type="project" value="EnsemblFungi"/>
</dbReference>
<dbReference type="GO" id="GO:0046982">
    <property type="term" value="F:protein heterodimerization activity"/>
    <property type="evidence" value="ECO:0007669"/>
    <property type="project" value="InterPro"/>
</dbReference>
<sequence>MMPNQQSQQGQSQPRHMSIQPAQAQQLAKQFEYELNAAKQAGLQTPAGRQHSQKAESIKSILIEYKKTLQLQRQQMQQQQSSQGVVPSPQMGDTRAGIQSQNQPSGNTPIAANQQQQQSQTKQQLAMAVQKFQEARKFLERIQAQLRTVAAAQSNANITDQERQALAQKEVALNVSFNQARNIATQLSQQIQQLRPQIPNLDQNAKMKSQSPVVGSPSIAQTATVAGGSGQSAQNPNAAAMAQKRAIGNQQYPPNLTPQQQAQLQQMRLMQQQKAQQAAGAAQQAQIRPQQQVSQGQQFSHQQQQQQQQQAQQQQAQRSMSQTPMPQRSQTPGVPAAMGGMQQPSGPATGASQAPGTPVTMVNAAARPGAMGAVHPTAGQLGANITKPVVPTNPITEDLKVELPKPVSTKQNNRPSILGGTAVNAPALTTPTLVRPPVFEMEGDRVLHKRKLKELVRSVGADEGDGEVVIDGDVEELLLDLADEFVTSVTGFACRLAKHRKADTIDVKDIQLHLERNWNIRIPGHSSDDIRSIRKWNPTTAYNQKIAGLNLSRSVNKN</sequence>
<feature type="compositionally biased region" description="Low complexity" evidence="8">
    <location>
        <begin position="1"/>
        <end position="13"/>
    </location>
</feature>
<dbReference type="GO" id="GO:0046695">
    <property type="term" value="C:SLIK (SAGA-like) complex"/>
    <property type="evidence" value="ECO:0007669"/>
    <property type="project" value="EnsemblFungi"/>
</dbReference>
<name>W6MQI4_9ASCO</name>
<dbReference type="RefSeq" id="XP_022456172.1">
    <property type="nucleotide sequence ID" value="XM_022604622.1"/>
</dbReference>
<evidence type="ECO:0000313" key="10">
    <source>
        <dbReference type="EMBL" id="CDK24155.1"/>
    </source>
</evidence>
<dbReference type="GO" id="GO:0051123">
    <property type="term" value="P:RNA polymerase II preinitiation complex assembly"/>
    <property type="evidence" value="ECO:0007669"/>
    <property type="project" value="EnsemblFungi"/>
</dbReference>
<dbReference type="HOGENOM" id="CLU_021602_1_0_1"/>
<feature type="region of interest" description="Disordered" evidence="8">
    <location>
        <begin position="204"/>
        <end position="243"/>
    </location>
</feature>